<dbReference type="AlphaFoldDB" id="A0A4D9DYI2"/>
<dbReference type="Proteomes" id="UP000297703">
    <property type="component" value="Unassembled WGS sequence"/>
</dbReference>
<keyword evidence="2" id="KW-1185">Reference proteome</keyword>
<organism evidence="1 2">
    <name type="scientific">Platysternon megacephalum</name>
    <name type="common">big-headed turtle</name>
    <dbReference type="NCBI Taxonomy" id="55544"/>
    <lineage>
        <taxon>Eukaryota</taxon>
        <taxon>Metazoa</taxon>
        <taxon>Chordata</taxon>
        <taxon>Craniata</taxon>
        <taxon>Vertebrata</taxon>
        <taxon>Euteleostomi</taxon>
        <taxon>Archelosauria</taxon>
        <taxon>Testudinata</taxon>
        <taxon>Testudines</taxon>
        <taxon>Cryptodira</taxon>
        <taxon>Durocryptodira</taxon>
        <taxon>Testudinoidea</taxon>
        <taxon>Platysternidae</taxon>
        <taxon>Platysternon</taxon>
    </lineage>
</organism>
<sequence length="101" mass="11247">MHHVCKDHWNQMALPCVTWLFYFLIRPLKARLSLSKHGLRKRGAGMRMDREGDHKLTSASSLLPPALCLANPLTPLPVTCLHAISQECHGVTRGSLNPSPL</sequence>
<reference evidence="1 2" key="2">
    <citation type="submission" date="2019-04" db="EMBL/GenBank/DDBJ databases">
        <title>The genome sequence of big-headed turtle.</title>
        <authorList>
            <person name="Gong S."/>
        </authorList>
    </citation>
    <scope>NUCLEOTIDE SEQUENCE [LARGE SCALE GENOMIC DNA]</scope>
    <source>
        <strain evidence="1">DO16091913</strain>
        <tissue evidence="1">Muscle</tissue>
    </source>
</reference>
<name>A0A4D9DYI2_9SAUR</name>
<gene>
    <name evidence="1" type="ORF">DR999_PMT16149</name>
</gene>
<proteinExistence type="predicted"/>
<evidence type="ECO:0000313" key="2">
    <source>
        <dbReference type="Proteomes" id="UP000297703"/>
    </source>
</evidence>
<evidence type="ECO:0000313" key="1">
    <source>
        <dbReference type="EMBL" id="TFK01615.1"/>
    </source>
</evidence>
<accession>A0A4D9DYI2</accession>
<comment type="caution">
    <text evidence="1">The sequence shown here is derived from an EMBL/GenBank/DDBJ whole genome shotgun (WGS) entry which is preliminary data.</text>
</comment>
<dbReference type="EMBL" id="QXTE01000220">
    <property type="protein sequence ID" value="TFK01615.1"/>
    <property type="molecule type" value="Genomic_DNA"/>
</dbReference>
<protein>
    <submittedName>
        <fullName evidence="1">Coilin</fullName>
    </submittedName>
</protein>
<reference evidence="1 2" key="1">
    <citation type="submission" date="2019-04" db="EMBL/GenBank/DDBJ databases">
        <title>Draft genome of the big-headed turtle Platysternon megacephalum.</title>
        <authorList>
            <person name="Gong S."/>
        </authorList>
    </citation>
    <scope>NUCLEOTIDE SEQUENCE [LARGE SCALE GENOMIC DNA]</scope>
    <source>
        <strain evidence="1">DO16091913</strain>
        <tissue evidence="1">Muscle</tissue>
    </source>
</reference>